<dbReference type="PANTHER" id="PTHR10552:SF6">
    <property type="entry name" value="U2 SMALL NUCLEAR RIBONUCLEOPROTEIN A"/>
    <property type="match status" value="1"/>
</dbReference>
<dbReference type="InterPro" id="IPR044640">
    <property type="entry name" value="RU2A"/>
</dbReference>
<dbReference type="GO" id="GO:0005686">
    <property type="term" value="C:U2 snRNP"/>
    <property type="evidence" value="ECO:0007669"/>
    <property type="project" value="TreeGrafter"/>
</dbReference>
<comment type="similarity">
    <text evidence="5">Belongs to the U2 small nuclear ribonucleoprotein A family.</text>
</comment>
<dbReference type="Gene3D" id="3.80.10.10">
    <property type="entry name" value="Ribonuclease Inhibitor"/>
    <property type="match status" value="1"/>
</dbReference>
<keyword evidence="4" id="KW-0539">Nucleus</keyword>
<evidence type="ECO:0000256" key="2">
    <source>
        <dbReference type="ARBA" id="ARBA00022614"/>
    </source>
</evidence>
<name>A0A8T1LYS0_CLOSI</name>
<dbReference type="PROSITE" id="PS51450">
    <property type="entry name" value="LRR"/>
    <property type="match status" value="1"/>
</dbReference>
<dbReference type="EMBL" id="NIRI02000076">
    <property type="protein sequence ID" value="KAG5441725.1"/>
    <property type="molecule type" value="Genomic_DNA"/>
</dbReference>
<dbReference type="SUPFAM" id="SSF52058">
    <property type="entry name" value="L domain-like"/>
    <property type="match status" value="1"/>
</dbReference>
<evidence type="ECO:0000256" key="5">
    <source>
        <dbReference type="ARBA" id="ARBA00024196"/>
    </source>
</evidence>
<dbReference type="InterPro" id="IPR032675">
    <property type="entry name" value="LRR_dom_sf"/>
</dbReference>
<evidence type="ECO:0000256" key="4">
    <source>
        <dbReference type="ARBA" id="ARBA00023242"/>
    </source>
</evidence>
<dbReference type="PANTHER" id="PTHR10552">
    <property type="entry name" value="U2 SMALL NUCLEAR RIBONUCLEOPROTEIN A"/>
    <property type="match status" value="1"/>
</dbReference>
<dbReference type="OrthoDB" id="433501at2759"/>
<dbReference type="Pfam" id="PF14580">
    <property type="entry name" value="LRR_9"/>
    <property type="match status" value="1"/>
</dbReference>
<evidence type="ECO:0000313" key="7">
    <source>
        <dbReference type="EMBL" id="KAG5441725.1"/>
    </source>
</evidence>
<accession>A0A8T1LYS0</accession>
<dbReference type="GO" id="GO:0030620">
    <property type="term" value="F:U2 snRNA binding"/>
    <property type="evidence" value="ECO:0007669"/>
    <property type="project" value="InterPro"/>
</dbReference>
<reference evidence="7 8" key="2">
    <citation type="journal article" date="2021" name="Genomics">
        <title>High-quality reference genome for Clonorchis sinensis.</title>
        <authorList>
            <person name="Young N.D."/>
            <person name="Stroehlein A.J."/>
            <person name="Kinkar L."/>
            <person name="Wang T."/>
            <person name="Sohn W.M."/>
            <person name="Chang B.C.H."/>
            <person name="Kaur P."/>
            <person name="Weisz D."/>
            <person name="Dudchenko O."/>
            <person name="Aiden E.L."/>
            <person name="Korhonen P.K."/>
            <person name="Gasser R.B."/>
        </authorList>
    </citation>
    <scope>NUCLEOTIDE SEQUENCE [LARGE SCALE GENOMIC DNA]</scope>
    <source>
        <strain evidence="7">Cs-k2</strain>
    </source>
</reference>
<evidence type="ECO:0000313" key="8">
    <source>
        <dbReference type="Proteomes" id="UP000286415"/>
    </source>
</evidence>
<keyword evidence="3" id="KW-0677">Repeat</keyword>
<dbReference type="Proteomes" id="UP000286415">
    <property type="component" value="Unassembled WGS sequence"/>
</dbReference>
<reference evidence="7 8" key="1">
    <citation type="journal article" date="2018" name="Biotechnol. Adv.">
        <title>Improved genomic resources and new bioinformatic workflow for the carcinogenic parasite Clonorchis sinensis: Biotechnological implications.</title>
        <authorList>
            <person name="Wang D."/>
            <person name="Korhonen P.K."/>
            <person name="Gasser R.B."/>
            <person name="Young N.D."/>
        </authorList>
    </citation>
    <scope>NUCLEOTIDE SEQUENCE [LARGE SCALE GENOMIC DNA]</scope>
    <source>
        <strain evidence="7">Cs-k2</strain>
    </source>
</reference>
<keyword evidence="2" id="KW-0433">Leucine-rich repeat</keyword>
<sequence>RNGSSSWSANLLTRWFAVRTRPLPLDFPCLGLGSLVVSQPLCFPRVAWQLGTGGVLHFTVVIGPECYSDFASYTGLNPFLQRATIPGKQKGMARRRVDGDRVIPSAPGWRRCKIWLPTDVSGDLVSFYPDCLNECLGVLSNKSWLYGSEASVFNTDVMLSMMMMKCGSYEPVSPELVENSPQFTNAIKDRELDLRGYKFPVVENLGSTLDQFDTIDLSDNEIRKLDGFPLLRRLKSLILTNNKIVRLAEDLGQQIPNLNTLILTGNAFSELKELEPLSTCDKLSFLSLVHCPVTMRANYRLFVVSRLPALRFLDYRRVTQSERKLARSMFKRLPAIAATPTNVRNPVGKQVNGLPSDHHQPTTVKTFIPGAPINQPANLTSAGREENDSGPRSSSEAGVSANESTMPPPPGPTHPGSKRPASGGTTQDLFAIQEAIKRAKSMDEVERLHQLLSSGQFAGFAAQWQQHLRQQQQQQQQPQQSPAPEAETKTVLLIFIKETTHKVAEHSSTAHDRFCPPNSGSSIGHSPLVSVNLMFYLNPNWTDFDKYTHLHISLVFTRVSTESLVYGILQLNVLFKDRLRFQLARYSRYHNIYSSARWPSGLGNLTVSHPSCFLLVVWQLGTEMVLRLNDFLLVNCFQVVRVYPTTRFGLGAHEVGEISEFPSTLCSTRAQSARNSAYPLTCIRTDFDKYIHLQINLVFTRDSSEPLVYDILQLNVMHTGHLMFQLAQYSRCRSISS</sequence>
<organism evidence="7 8">
    <name type="scientific">Clonorchis sinensis</name>
    <name type="common">Chinese liver fluke</name>
    <dbReference type="NCBI Taxonomy" id="79923"/>
    <lineage>
        <taxon>Eukaryota</taxon>
        <taxon>Metazoa</taxon>
        <taxon>Spiralia</taxon>
        <taxon>Lophotrochozoa</taxon>
        <taxon>Platyhelminthes</taxon>
        <taxon>Trematoda</taxon>
        <taxon>Digenea</taxon>
        <taxon>Opisthorchiida</taxon>
        <taxon>Opisthorchiata</taxon>
        <taxon>Opisthorchiidae</taxon>
        <taxon>Clonorchis</taxon>
    </lineage>
</organism>
<feature type="region of interest" description="Disordered" evidence="6">
    <location>
        <begin position="342"/>
        <end position="425"/>
    </location>
</feature>
<protein>
    <submittedName>
        <fullName evidence="7">U2 small nuclear ribonucleoprotein A</fullName>
    </submittedName>
</protein>
<evidence type="ECO:0000256" key="1">
    <source>
        <dbReference type="ARBA" id="ARBA00004123"/>
    </source>
</evidence>
<dbReference type="FunFam" id="3.80.10.10:FF:000026">
    <property type="entry name" value="U2 small nuclear ribonucleoprotein A"/>
    <property type="match status" value="1"/>
</dbReference>
<dbReference type="GO" id="GO:0000398">
    <property type="term" value="P:mRNA splicing, via spliceosome"/>
    <property type="evidence" value="ECO:0007669"/>
    <property type="project" value="InterPro"/>
</dbReference>
<dbReference type="InterPro" id="IPR001611">
    <property type="entry name" value="Leu-rich_rpt"/>
</dbReference>
<feature type="compositionally biased region" description="Polar residues" evidence="6">
    <location>
        <begin position="390"/>
        <end position="405"/>
    </location>
</feature>
<dbReference type="AlphaFoldDB" id="A0A8T1LYS0"/>
<evidence type="ECO:0000256" key="3">
    <source>
        <dbReference type="ARBA" id="ARBA00022737"/>
    </source>
</evidence>
<proteinExistence type="inferred from homology"/>
<comment type="subcellular location">
    <subcellularLocation>
        <location evidence="1">Nucleus</location>
    </subcellularLocation>
</comment>
<feature type="non-terminal residue" evidence="7">
    <location>
        <position position="1"/>
    </location>
</feature>
<comment type="caution">
    <text evidence="7">The sequence shown here is derived from an EMBL/GenBank/DDBJ whole genome shotgun (WGS) entry which is preliminary data.</text>
</comment>
<evidence type="ECO:0000256" key="6">
    <source>
        <dbReference type="SAM" id="MobiDB-lite"/>
    </source>
</evidence>
<keyword evidence="8" id="KW-1185">Reference proteome</keyword>
<keyword evidence="7" id="KW-0687">Ribonucleoprotein</keyword>
<gene>
    <name evidence="7" type="ORF">CSKR_110675</name>
</gene>